<reference evidence="1" key="1">
    <citation type="submission" date="2019-02" db="EMBL/GenBank/DDBJ databases">
        <title>Genome sequencing of Clostridium botulinum clinical isolates.</title>
        <authorList>
            <person name="Brunt J."/>
            <person name="Van Vliet A.H.M."/>
            <person name="Stringer S.C."/>
            <person name="Grant K.A."/>
            <person name="Carter A.C."/>
            <person name="Peck M.W."/>
        </authorList>
    </citation>
    <scope>NUCLEOTIDE SEQUENCE</scope>
    <source>
        <strain evidence="1">H114400598</strain>
    </source>
</reference>
<proteinExistence type="predicted"/>
<gene>
    <name evidence="1" type="ORF">EXM56_01455</name>
</gene>
<dbReference type="EMBL" id="SGKT01000002">
    <property type="protein sequence ID" value="NEZ74036.1"/>
    <property type="molecule type" value="Genomic_DNA"/>
</dbReference>
<comment type="caution">
    <text evidence="1">The sequence shown here is derived from an EMBL/GenBank/DDBJ whole genome shotgun (WGS) entry which is preliminary data.</text>
</comment>
<organism evidence="1">
    <name type="scientific">Clostridium botulinum</name>
    <dbReference type="NCBI Taxonomy" id="1491"/>
    <lineage>
        <taxon>Bacteria</taxon>
        <taxon>Bacillati</taxon>
        <taxon>Bacillota</taxon>
        <taxon>Clostridia</taxon>
        <taxon>Eubacteriales</taxon>
        <taxon>Clostridiaceae</taxon>
        <taxon>Clostridium</taxon>
    </lineage>
</organism>
<sequence length="895" mass="107528">MDTKKYKEILDYLHSKVEIAYLNGDIGTVKHLCGAAGEKIPNGLYIKDCEWIISYLIICIKYDSDYDFVKKIYDTKISNYDNNFKVLFDFIFEILEPRISSEIIKKHFDNIIQIDVKNFEDRLYNAILIEKVIELFWYLNDKEYCWEKICTNFIEEFNRENKCMLKESIKLLNKRLIVQYKIINNRTENIPQLVDKIYHENLILNMLAKGWWYFFNGEWILLDTIIPEMVKLISFESEYFMSLQGLINMTRQQRELASSKYSNDIYSGIYRYNRIQLEKPLAIYNFERIVQIEKLNSQIKIKPNNAGYNRSRMYRLIIVTYLDTLKYWDLGSYFDVINNQAEFALSLSFYFDKFGSYCGMIDWADNTVILFIKSMQNNILKKDEFRILIGIIELEKPELLNKVIEYILFKSNRLEWHLCVEWLELLGDSIPKKYVSNIINWTITYNKYKETQKHGFNANEFNYLKNIIENFTLTMEQWEELYGMIDLLFSTPFYWRICTELLESILKRVNIDKCMDLFSVIKKYSVNKNDKNYVIGYIYNTSIKRQDVREFGISMLKEIYLKTKDEEYKKYYTLLENEQRNIEFAVIVKKLEQHIENFQNVVNTPGQYIRYYNISDEYANINWSIADNEILETMFDMIKDFIVNENKRLYEDYFFELLQILREIALNTNEIFKQKVINFIIYLLKQDYITKRDSFINNDYPLQTFRMTSNINNKQRYAYLILIAEFIHFVDNKEDRIYLLNWCLGELLTSEVDLLYYTYIFSYLFIKGTEEQKGIAFTGLMILYTIISKSSTKTDAEMMKFLRAIEHIFNHKHYFNNTDMIDEISKKKNSSFYKILLNILNLAYKSFNYLARKECAKIILMLSEKNIFLEDIKNIKKELQSDTRASIRGIFTNDK</sequence>
<evidence type="ECO:0000313" key="1">
    <source>
        <dbReference type="EMBL" id="NEZ74036.1"/>
    </source>
</evidence>
<name>A0A6G4CKA1_CLOBO</name>
<accession>A0A6G4CKA1</accession>
<dbReference type="AlphaFoldDB" id="A0A6G4CKA1"/>
<protein>
    <submittedName>
        <fullName evidence="1">Uncharacterized protein</fullName>
    </submittedName>
</protein>